<dbReference type="AlphaFoldDB" id="A0A6P6U730"/>
<dbReference type="PROSITE" id="PS51035">
    <property type="entry name" value="BAG"/>
    <property type="match status" value="1"/>
</dbReference>
<dbReference type="InterPro" id="IPR000048">
    <property type="entry name" value="IQ_motif_EF-hand-BS"/>
</dbReference>
<dbReference type="Gene3D" id="1.20.58.120">
    <property type="entry name" value="BAG domain"/>
    <property type="match status" value="1"/>
</dbReference>
<dbReference type="SMART" id="SM00264">
    <property type="entry name" value="BAG"/>
    <property type="match status" value="1"/>
</dbReference>
<dbReference type="OrthoDB" id="1923217at2759"/>
<keyword evidence="1" id="KW-0112">Calmodulin-binding</keyword>
<dbReference type="CDD" id="cd23767">
    <property type="entry name" value="IQCD"/>
    <property type="match status" value="1"/>
</dbReference>
<keyword evidence="2" id="KW-0143">Chaperone</keyword>
<sequence>MDFFPFYRSQQRPKPSVGNFRIPVRPQEEEAKSATRSQKVVQIPVQFVGSESGPDCSKSASKIQKVFRGFLVRKSMRKIMAIKKEVDEIEARVWRSEEVELLEKDGKERLKVNEMLMALLFRLDSVRGVDSGVRDCRKSVIRKAIALQERVDAIAAAAAAASTSADVNLVEPESETLAEKDQQPEYQVLEIKDEAPAAAAARNSVEKFDGSEDQIPQNYGNVLDFGNNGSGQGTEERNNGGADEEPLCEGKISDGLINDEESGAPKRDREDDVGADLEMIAEEGNRVEDVEKVDAGIDSKMKVDVEARLNKLMPLENIKNQNCCEVQVVDSPMEDNGEDTCERTPALSECVEESLETRQMEDVIRAKQGNEGRKYGGGDDKRNRELLEMMMEKNEKMMKLMTQLNERNEVQMRMLNTLTQRVEKLEKAFVCDMIKRKKKRA</sequence>
<evidence type="ECO:0000256" key="4">
    <source>
        <dbReference type="SAM" id="MobiDB-lite"/>
    </source>
</evidence>
<dbReference type="GO" id="GO:0005516">
    <property type="term" value="F:calmodulin binding"/>
    <property type="evidence" value="ECO:0007669"/>
    <property type="project" value="UniProtKB-KW"/>
</dbReference>
<dbReference type="InterPro" id="IPR003103">
    <property type="entry name" value="BAG_domain"/>
</dbReference>
<dbReference type="PANTHER" id="PTHR33322:SF4">
    <property type="entry name" value="BAG DOMAIN CONTAINING PROTEIN, EXPRESSED"/>
    <property type="match status" value="1"/>
</dbReference>
<keyword evidence="6" id="KW-1185">Reference proteome</keyword>
<dbReference type="PANTHER" id="PTHR33322">
    <property type="entry name" value="BAG DOMAIN CONTAINING PROTEIN, EXPRESSED"/>
    <property type="match status" value="1"/>
</dbReference>
<feature type="region of interest" description="Disordered" evidence="4">
    <location>
        <begin position="1"/>
        <end position="35"/>
    </location>
</feature>
<evidence type="ECO:0000256" key="2">
    <source>
        <dbReference type="ARBA" id="ARBA00023186"/>
    </source>
</evidence>
<dbReference type="GeneID" id="113708271"/>
<evidence type="ECO:0000313" key="7">
    <source>
        <dbReference type="RefSeq" id="XP_027086535.2"/>
    </source>
</evidence>
<dbReference type="InterPro" id="IPR036533">
    <property type="entry name" value="BAG_dom_sf"/>
</dbReference>
<dbReference type="Proteomes" id="UP001652660">
    <property type="component" value="Chromosome 9e"/>
</dbReference>
<dbReference type="Pfam" id="PF02179">
    <property type="entry name" value="BAG"/>
    <property type="match status" value="1"/>
</dbReference>
<evidence type="ECO:0000256" key="1">
    <source>
        <dbReference type="ARBA" id="ARBA00022860"/>
    </source>
</evidence>
<name>A0A6P6U730_COFAR</name>
<feature type="coiled-coil region" evidence="3">
    <location>
        <begin position="383"/>
        <end position="428"/>
    </location>
</feature>
<evidence type="ECO:0000256" key="3">
    <source>
        <dbReference type="SAM" id="Coils"/>
    </source>
</evidence>
<feature type="compositionally biased region" description="Basic and acidic residues" evidence="4">
    <location>
        <begin position="263"/>
        <end position="272"/>
    </location>
</feature>
<proteinExistence type="predicted"/>
<dbReference type="GO" id="GO:0006457">
    <property type="term" value="P:protein folding"/>
    <property type="evidence" value="ECO:0007669"/>
    <property type="project" value="TreeGrafter"/>
</dbReference>
<reference evidence="7" key="2">
    <citation type="submission" date="2025-08" db="UniProtKB">
        <authorList>
            <consortium name="RefSeq"/>
        </authorList>
    </citation>
    <scope>IDENTIFICATION</scope>
    <source>
        <tissue evidence="7">Leaves</tissue>
    </source>
</reference>
<protein>
    <recommendedName>
        <fullName evidence="5">BAG domain-containing protein</fullName>
    </recommendedName>
</protein>
<dbReference type="InterPro" id="IPR040400">
    <property type="entry name" value="BAG5/6/7/8"/>
</dbReference>
<feature type="domain" description="BAG" evidence="5">
    <location>
        <begin position="78"/>
        <end position="155"/>
    </location>
</feature>
<dbReference type="GO" id="GO:0009506">
    <property type="term" value="C:plasmodesma"/>
    <property type="evidence" value="ECO:0007669"/>
    <property type="project" value="TreeGrafter"/>
</dbReference>
<dbReference type="PROSITE" id="PS50096">
    <property type="entry name" value="IQ"/>
    <property type="match status" value="1"/>
</dbReference>
<dbReference type="GO" id="GO:0051087">
    <property type="term" value="F:protein-folding chaperone binding"/>
    <property type="evidence" value="ECO:0007669"/>
    <property type="project" value="InterPro"/>
</dbReference>
<gene>
    <name evidence="7" type="primary">LOC113708271</name>
</gene>
<dbReference type="Pfam" id="PF00612">
    <property type="entry name" value="IQ"/>
    <property type="match status" value="1"/>
</dbReference>
<evidence type="ECO:0000259" key="5">
    <source>
        <dbReference type="PROSITE" id="PS51035"/>
    </source>
</evidence>
<evidence type="ECO:0000313" key="6">
    <source>
        <dbReference type="Proteomes" id="UP001652660"/>
    </source>
</evidence>
<keyword evidence="3" id="KW-0175">Coiled coil</keyword>
<organism evidence="6 7">
    <name type="scientific">Coffea arabica</name>
    <name type="common">Arabian coffee</name>
    <dbReference type="NCBI Taxonomy" id="13443"/>
    <lineage>
        <taxon>Eukaryota</taxon>
        <taxon>Viridiplantae</taxon>
        <taxon>Streptophyta</taxon>
        <taxon>Embryophyta</taxon>
        <taxon>Tracheophyta</taxon>
        <taxon>Spermatophyta</taxon>
        <taxon>Magnoliopsida</taxon>
        <taxon>eudicotyledons</taxon>
        <taxon>Gunneridae</taxon>
        <taxon>Pentapetalae</taxon>
        <taxon>asterids</taxon>
        <taxon>lamiids</taxon>
        <taxon>Gentianales</taxon>
        <taxon>Rubiaceae</taxon>
        <taxon>Ixoroideae</taxon>
        <taxon>Gardenieae complex</taxon>
        <taxon>Bertiereae - Coffeeae clade</taxon>
        <taxon>Coffeeae</taxon>
        <taxon>Coffea</taxon>
    </lineage>
</organism>
<dbReference type="RefSeq" id="XP_027086535.2">
    <property type="nucleotide sequence ID" value="XM_027230734.2"/>
</dbReference>
<accession>A0A6P6U730</accession>
<reference evidence="6" key="1">
    <citation type="journal article" date="2025" name="Foods">
        <title>Unveiling the Microbial Signatures of Arabica Coffee Cherries: Insights into Ripeness Specific Diversity, Functional Traits, and Implications for Quality and Safety.</title>
        <authorList>
            <consortium name="RefSeq"/>
            <person name="Tenea G.N."/>
            <person name="Cifuentes V."/>
            <person name="Reyes P."/>
            <person name="Cevallos-Vallejos M."/>
        </authorList>
    </citation>
    <scope>NUCLEOTIDE SEQUENCE [LARGE SCALE GENOMIC DNA]</scope>
</reference>
<feature type="region of interest" description="Disordered" evidence="4">
    <location>
        <begin position="200"/>
        <end position="272"/>
    </location>
</feature>
<dbReference type="SUPFAM" id="SSF63491">
    <property type="entry name" value="BAG domain"/>
    <property type="match status" value="1"/>
</dbReference>